<proteinExistence type="predicted"/>
<dbReference type="OrthoDB" id="156174at2157"/>
<feature type="compositionally biased region" description="Acidic residues" evidence="1">
    <location>
        <begin position="31"/>
        <end position="45"/>
    </location>
</feature>
<dbReference type="Pfam" id="PF24041">
    <property type="entry name" value="DUF7350"/>
    <property type="match status" value="1"/>
</dbReference>
<feature type="compositionally biased region" description="Basic and acidic residues" evidence="1">
    <location>
        <begin position="49"/>
        <end position="61"/>
    </location>
</feature>
<dbReference type="AlphaFoldDB" id="A0A6B0T2H7"/>
<dbReference type="InterPro" id="IPR055774">
    <property type="entry name" value="DUF7350"/>
</dbReference>
<gene>
    <name evidence="3" type="ORF">GRX03_11255</name>
</gene>
<accession>A0A6B0T2H7</accession>
<sequence>MSLPDLDEYPRRDYLRGLVAATAALAGCSGSDDETEPEPDGEEPAGNESDDRPVGVDERDGPASGVIADPPDRVYLPSHRDGTLTLSPQRAGDYGVMPHWTYPHTFWLTRGEQAVREDPDALSLHFMFSVWDRQTRRSLPVNVAGPMRVFKDGETVGRPGAPRPMISQSMGFHLGDNREFATPGYEGALPEEGVYEVELQLRPIGARKTGEFAGRFEEPRTVRFEFEFSEELFSELDRRSITFDEQRWGEPDAAELMTRQTGIETPAQPPATTLPPADEYPGELLGRSGEGGLPSSHDAQFVLSYLDQSRLSADDGGYLLVSPRTPYNRIPLPEMSLSVEGAIEGELIETVDDTVGHHYGLSAALEPGESFDLVIDSPPQVARHRGYQTAFLDMPPISLQRRG</sequence>
<protein>
    <recommendedName>
        <fullName evidence="2">DUF7350 domain-containing protein</fullName>
    </recommendedName>
</protein>
<evidence type="ECO:0000256" key="1">
    <source>
        <dbReference type="SAM" id="MobiDB-lite"/>
    </source>
</evidence>
<feature type="domain" description="DUF7350" evidence="2">
    <location>
        <begin position="278"/>
        <end position="399"/>
    </location>
</feature>
<name>A0A6B0T2H7_9EURY</name>
<reference evidence="3 4" key="1">
    <citation type="submission" date="2019-12" db="EMBL/GenBank/DDBJ databases">
        <title>Isolation and characterization of three novel carbon monoxide-oxidizing members of Halobacteria from salione crusts and soils.</title>
        <authorList>
            <person name="Myers M.R."/>
            <person name="King G.M."/>
        </authorList>
    </citation>
    <scope>NUCLEOTIDE SEQUENCE [LARGE SCALE GENOMIC DNA]</scope>
    <source>
        <strain evidence="3 4">WSH3</strain>
    </source>
</reference>
<evidence type="ECO:0000313" key="4">
    <source>
        <dbReference type="Proteomes" id="UP000466535"/>
    </source>
</evidence>
<dbReference type="RefSeq" id="WP_159764307.1">
    <property type="nucleotide sequence ID" value="NZ_WUUT01000004.1"/>
</dbReference>
<feature type="region of interest" description="Disordered" evidence="1">
    <location>
        <begin position="26"/>
        <end position="81"/>
    </location>
</feature>
<evidence type="ECO:0000259" key="2">
    <source>
        <dbReference type="Pfam" id="PF24041"/>
    </source>
</evidence>
<dbReference type="EMBL" id="WUUT01000004">
    <property type="protein sequence ID" value="MXR52175.1"/>
    <property type="molecule type" value="Genomic_DNA"/>
</dbReference>
<dbReference type="Proteomes" id="UP000466535">
    <property type="component" value="Unassembled WGS sequence"/>
</dbReference>
<organism evidence="3 4">
    <name type="scientific">Halovenus carboxidivorans</name>
    <dbReference type="NCBI Taxonomy" id="2692199"/>
    <lineage>
        <taxon>Archaea</taxon>
        <taxon>Methanobacteriati</taxon>
        <taxon>Methanobacteriota</taxon>
        <taxon>Stenosarchaea group</taxon>
        <taxon>Halobacteria</taxon>
        <taxon>Halobacteriales</taxon>
        <taxon>Haloarculaceae</taxon>
        <taxon>Halovenus</taxon>
    </lineage>
</organism>
<evidence type="ECO:0000313" key="3">
    <source>
        <dbReference type="EMBL" id="MXR52175.1"/>
    </source>
</evidence>
<comment type="caution">
    <text evidence="3">The sequence shown here is derived from an EMBL/GenBank/DDBJ whole genome shotgun (WGS) entry which is preliminary data.</text>
</comment>
<keyword evidence="4" id="KW-1185">Reference proteome</keyword>